<keyword evidence="10" id="KW-1185">Reference proteome</keyword>
<evidence type="ECO:0000313" key="9">
    <source>
        <dbReference type="EMBL" id="KAA8902270.1"/>
    </source>
</evidence>
<evidence type="ECO:0000256" key="6">
    <source>
        <dbReference type="ARBA" id="ARBA00023242"/>
    </source>
</evidence>
<dbReference type="PANTHER" id="PTHR40626:SF32">
    <property type="entry name" value="ZINC FINGER PROTEIN RST2"/>
    <property type="match status" value="1"/>
</dbReference>
<reference evidence="9 10" key="1">
    <citation type="submission" date="2019-09" db="EMBL/GenBank/DDBJ databases">
        <title>Draft genome of the ectomycorrhizal ascomycete Sphaerosporella brunnea.</title>
        <authorList>
            <consortium name="DOE Joint Genome Institute"/>
            <person name="Benucci G.M."/>
            <person name="Marozzi G."/>
            <person name="Antonielli L."/>
            <person name="Sanchez S."/>
            <person name="Marco P."/>
            <person name="Wang X."/>
            <person name="Falini L.B."/>
            <person name="Barry K."/>
            <person name="Haridas S."/>
            <person name="Lipzen A."/>
            <person name="Labutti K."/>
            <person name="Grigoriev I.V."/>
            <person name="Murat C."/>
            <person name="Martin F."/>
            <person name="Albertini E."/>
            <person name="Donnini D."/>
            <person name="Bonito G."/>
        </authorList>
    </citation>
    <scope>NUCLEOTIDE SEQUENCE [LARGE SCALE GENOMIC DNA]</scope>
    <source>
        <strain evidence="9 10">Sb_GMNB300</strain>
    </source>
</reference>
<dbReference type="Gene3D" id="3.30.160.60">
    <property type="entry name" value="Classic Zinc Finger"/>
    <property type="match status" value="2"/>
</dbReference>
<dbReference type="SUPFAM" id="SSF57667">
    <property type="entry name" value="beta-beta-alpha zinc fingers"/>
    <property type="match status" value="1"/>
</dbReference>
<dbReference type="OrthoDB" id="654211at2759"/>
<dbReference type="PROSITE" id="PS00028">
    <property type="entry name" value="ZINC_FINGER_C2H2_1"/>
    <property type="match status" value="2"/>
</dbReference>
<dbReference type="PANTHER" id="PTHR40626">
    <property type="entry name" value="MIP31509P"/>
    <property type="match status" value="1"/>
</dbReference>
<dbReference type="SMART" id="SM00355">
    <property type="entry name" value="ZnF_C2H2"/>
    <property type="match status" value="2"/>
</dbReference>
<keyword evidence="6" id="KW-0539">Nucleus</keyword>
<organism evidence="9 10">
    <name type="scientific">Sphaerosporella brunnea</name>
    <dbReference type="NCBI Taxonomy" id="1250544"/>
    <lineage>
        <taxon>Eukaryota</taxon>
        <taxon>Fungi</taxon>
        <taxon>Dikarya</taxon>
        <taxon>Ascomycota</taxon>
        <taxon>Pezizomycotina</taxon>
        <taxon>Pezizomycetes</taxon>
        <taxon>Pezizales</taxon>
        <taxon>Pyronemataceae</taxon>
        <taxon>Sphaerosporella</taxon>
    </lineage>
</organism>
<feature type="non-terminal residue" evidence="9">
    <location>
        <position position="57"/>
    </location>
</feature>
<keyword evidence="5" id="KW-0862">Zinc</keyword>
<protein>
    <recommendedName>
        <fullName evidence="8">C2H2-type domain-containing protein</fullName>
    </recommendedName>
</protein>
<evidence type="ECO:0000256" key="4">
    <source>
        <dbReference type="ARBA" id="ARBA00022771"/>
    </source>
</evidence>
<name>A0A5J5ET52_9PEZI</name>
<dbReference type="Pfam" id="PF00096">
    <property type="entry name" value="zf-C2H2"/>
    <property type="match status" value="1"/>
</dbReference>
<dbReference type="InterPro" id="IPR051059">
    <property type="entry name" value="VerF-like"/>
</dbReference>
<keyword evidence="3" id="KW-0677">Repeat</keyword>
<dbReference type="Proteomes" id="UP000326924">
    <property type="component" value="Unassembled WGS sequence"/>
</dbReference>
<evidence type="ECO:0000256" key="7">
    <source>
        <dbReference type="PROSITE-ProRule" id="PRU00042"/>
    </source>
</evidence>
<keyword evidence="4 7" id="KW-0863">Zinc-finger</keyword>
<gene>
    <name evidence="9" type="ORF">FN846DRAFT_756576</name>
</gene>
<evidence type="ECO:0000256" key="1">
    <source>
        <dbReference type="ARBA" id="ARBA00004123"/>
    </source>
</evidence>
<dbReference type="GO" id="GO:0000785">
    <property type="term" value="C:chromatin"/>
    <property type="evidence" value="ECO:0007669"/>
    <property type="project" value="TreeGrafter"/>
</dbReference>
<dbReference type="InParanoid" id="A0A5J5ET52"/>
<keyword evidence="2" id="KW-0479">Metal-binding</keyword>
<dbReference type="GO" id="GO:0000981">
    <property type="term" value="F:DNA-binding transcription factor activity, RNA polymerase II-specific"/>
    <property type="evidence" value="ECO:0007669"/>
    <property type="project" value="InterPro"/>
</dbReference>
<dbReference type="InterPro" id="IPR036236">
    <property type="entry name" value="Znf_C2H2_sf"/>
</dbReference>
<dbReference type="GO" id="GO:0005634">
    <property type="term" value="C:nucleus"/>
    <property type="evidence" value="ECO:0007669"/>
    <property type="project" value="UniProtKB-SubCell"/>
</dbReference>
<comment type="subcellular location">
    <subcellularLocation>
        <location evidence="1">Nucleus</location>
    </subcellularLocation>
</comment>
<dbReference type="Pfam" id="PF13912">
    <property type="entry name" value="zf-C2H2_6"/>
    <property type="match status" value="1"/>
</dbReference>
<dbReference type="FunFam" id="3.30.160.60:FF:000072">
    <property type="entry name" value="zinc finger protein 143 isoform X1"/>
    <property type="match status" value="1"/>
</dbReference>
<dbReference type="FunFam" id="3.30.160.60:FF:001793">
    <property type="entry name" value="Blast:Protein drumstick"/>
    <property type="match status" value="1"/>
</dbReference>
<evidence type="ECO:0000256" key="2">
    <source>
        <dbReference type="ARBA" id="ARBA00022723"/>
    </source>
</evidence>
<dbReference type="AlphaFoldDB" id="A0A5J5ET52"/>
<feature type="domain" description="C2H2-type" evidence="8">
    <location>
        <begin position="33"/>
        <end position="57"/>
    </location>
</feature>
<evidence type="ECO:0000256" key="5">
    <source>
        <dbReference type="ARBA" id="ARBA00022833"/>
    </source>
</evidence>
<feature type="domain" description="C2H2-type" evidence="8">
    <location>
        <begin position="3"/>
        <end position="32"/>
    </location>
</feature>
<dbReference type="EMBL" id="VXIS01000134">
    <property type="protein sequence ID" value="KAA8902270.1"/>
    <property type="molecule type" value="Genomic_DNA"/>
</dbReference>
<dbReference type="GO" id="GO:0000978">
    <property type="term" value="F:RNA polymerase II cis-regulatory region sequence-specific DNA binding"/>
    <property type="evidence" value="ECO:0007669"/>
    <property type="project" value="InterPro"/>
</dbReference>
<dbReference type="GO" id="GO:0008270">
    <property type="term" value="F:zinc ion binding"/>
    <property type="evidence" value="ECO:0007669"/>
    <property type="project" value="UniProtKB-KW"/>
</dbReference>
<dbReference type="PROSITE" id="PS50157">
    <property type="entry name" value="ZINC_FINGER_C2H2_2"/>
    <property type="match status" value="2"/>
</dbReference>
<dbReference type="InterPro" id="IPR013087">
    <property type="entry name" value="Znf_C2H2_type"/>
</dbReference>
<sequence length="57" mass="6931">KPHICAIGSCNARFKRQEHLRRHERTHTDERPFSCEVCGRKFSRTDNLRMHRKTHMK</sequence>
<comment type="caution">
    <text evidence="9">The sequence shown here is derived from an EMBL/GenBank/DDBJ whole genome shotgun (WGS) entry which is preliminary data.</text>
</comment>
<proteinExistence type="predicted"/>
<evidence type="ECO:0000313" key="10">
    <source>
        <dbReference type="Proteomes" id="UP000326924"/>
    </source>
</evidence>
<evidence type="ECO:0000256" key="3">
    <source>
        <dbReference type="ARBA" id="ARBA00022737"/>
    </source>
</evidence>
<accession>A0A5J5ET52</accession>
<feature type="non-terminal residue" evidence="9">
    <location>
        <position position="1"/>
    </location>
</feature>
<evidence type="ECO:0000259" key="8">
    <source>
        <dbReference type="PROSITE" id="PS50157"/>
    </source>
</evidence>